<accession>A0A850P9D5</accession>
<reference evidence="4 5" key="1">
    <citation type="submission" date="2020-06" db="EMBL/GenBank/DDBJ databases">
        <title>Description of novel acetic acid bacteria.</title>
        <authorList>
            <person name="Sombolestani A."/>
        </authorList>
    </citation>
    <scope>NUCLEOTIDE SEQUENCE [LARGE SCALE GENOMIC DNA]</scope>
    <source>
        <strain evidence="4 5">LMG 27010</strain>
    </source>
</reference>
<organism evidence="4 5">
    <name type="scientific">Ameyamaea chiangmaiensis</name>
    <dbReference type="NCBI Taxonomy" id="442969"/>
    <lineage>
        <taxon>Bacteria</taxon>
        <taxon>Pseudomonadati</taxon>
        <taxon>Pseudomonadota</taxon>
        <taxon>Alphaproteobacteria</taxon>
        <taxon>Acetobacterales</taxon>
        <taxon>Acetobacteraceae</taxon>
        <taxon>Ameyamaea</taxon>
    </lineage>
</organism>
<proteinExistence type="inferred from homology"/>
<protein>
    <submittedName>
        <fullName evidence="4">Lytic transglycosylase domain-containing protein</fullName>
    </submittedName>
</protein>
<name>A0A850P9D5_9PROT</name>
<dbReference type="InterPro" id="IPR008258">
    <property type="entry name" value="Transglycosylase_SLT_dom_1"/>
</dbReference>
<dbReference type="Pfam" id="PF01464">
    <property type="entry name" value="SLT"/>
    <property type="match status" value="1"/>
</dbReference>
<gene>
    <name evidence="4" type="ORF">HUK82_08015</name>
</gene>
<feature type="signal peptide" evidence="2">
    <location>
        <begin position="1"/>
        <end position="21"/>
    </location>
</feature>
<evidence type="ECO:0000256" key="1">
    <source>
        <dbReference type="ARBA" id="ARBA00009387"/>
    </source>
</evidence>
<dbReference type="AlphaFoldDB" id="A0A850P9D5"/>
<dbReference type="CDD" id="cd13400">
    <property type="entry name" value="LT_IagB-like"/>
    <property type="match status" value="1"/>
</dbReference>
<sequence length="262" mass="28151">MLRCRLLSCLLFLLIVVACPACGRAQDAAACQGAAAMAERAWGLPARLLEAIGRVESGRYDTMSHSVRAWPWTINAQGQGYFYPDKATAIAAAQRFIASGIRSIDVGCMQINLHHHPDAFASLQEAFDPYRNADYAARFLRGLFTDHPSWSAAAGAYHSLTPEFGAPYARKVMAVWHGGTEGDLFATPPQEDPGTHIVRPFPFGRPFALPTRGFAPKARVIPLGGHAMAPGVLAGTGRSLAAYRTVPIRLASTSPLRLAGLP</sequence>
<dbReference type="Gene3D" id="1.10.530.10">
    <property type="match status" value="1"/>
</dbReference>
<evidence type="ECO:0000259" key="3">
    <source>
        <dbReference type="Pfam" id="PF01464"/>
    </source>
</evidence>
<keyword evidence="5" id="KW-1185">Reference proteome</keyword>
<evidence type="ECO:0000256" key="2">
    <source>
        <dbReference type="SAM" id="SignalP"/>
    </source>
</evidence>
<dbReference type="SUPFAM" id="SSF53955">
    <property type="entry name" value="Lysozyme-like"/>
    <property type="match status" value="1"/>
</dbReference>
<keyword evidence="2" id="KW-0732">Signal</keyword>
<feature type="domain" description="Transglycosylase SLT" evidence="3">
    <location>
        <begin position="36"/>
        <end position="158"/>
    </location>
</feature>
<dbReference type="EMBL" id="JABXXR010000047">
    <property type="protein sequence ID" value="NVN40508.1"/>
    <property type="molecule type" value="Genomic_DNA"/>
</dbReference>
<comment type="similarity">
    <text evidence="1">Belongs to the virb1 family.</text>
</comment>
<dbReference type="InterPro" id="IPR023346">
    <property type="entry name" value="Lysozyme-like_dom_sf"/>
</dbReference>
<evidence type="ECO:0000313" key="4">
    <source>
        <dbReference type="EMBL" id="NVN40508.1"/>
    </source>
</evidence>
<feature type="chain" id="PRO_5032371385" evidence="2">
    <location>
        <begin position="22"/>
        <end position="262"/>
    </location>
</feature>
<dbReference type="Proteomes" id="UP000585665">
    <property type="component" value="Unassembled WGS sequence"/>
</dbReference>
<comment type="caution">
    <text evidence="4">The sequence shown here is derived from an EMBL/GenBank/DDBJ whole genome shotgun (WGS) entry which is preliminary data.</text>
</comment>
<evidence type="ECO:0000313" key="5">
    <source>
        <dbReference type="Proteomes" id="UP000585665"/>
    </source>
</evidence>
<dbReference type="PROSITE" id="PS51257">
    <property type="entry name" value="PROKAR_LIPOPROTEIN"/>
    <property type="match status" value="1"/>
</dbReference>